<proteinExistence type="predicted"/>
<feature type="chain" id="PRO_5044539110" evidence="1">
    <location>
        <begin position="24"/>
        <end position="212"/>
    </location>
</feature>
<sequence length="212" mass="23913">MKYSNKYSFLLFIVVNWLSFVDCFISHRAVHDFTVKLIKFHDKLLADGVNDPIFFERPTNTAEIVALTATRPRNVSARAEEEAVIAVTTIVHTLRGALEMAPPSSADTVGGAEAYAEFYQMVAATVRFLYVLQEAQVAWNWPPGRLGAKLAALQQLWASRQGNSYRLSFVEQQLYLYKPMPVQFGNHDLLLRNVEIIEYLNDLIALCGGQNL</sequence>
<dbReference type="EMBL" id="UIGY01000001">
    <property type="protein sequence ID" value="SUZ06857.1"/>
    <property type="molecule type" value="Genomic_DNA"/>
</dbReference>
<accession>A0A061HMC4</accession>
<dbReference type="Proteomes" id="UP000053110">
    <property type="component" value="Unassembled WGS sequence"/>
</dbReference>
<evidence type="ECO:0000256" key="1">
    <source>
        <dbReference type="SAM" id="SignalP"/>
    </source>
</evidence>
<reference evidence="2" key="2">
    <citation type="submission" date="2013-01" db="EMBL/GenBank/DDBJ databases">
        <title>The wheat powdery mildew genome reveals unique evolution of an obligate biotroph.</title>
        <authorList>
            <person name="Oberhaensli S."/>
            <person name="Wicker T."/>
            <person name="Keller B."/>
        </authorList>
    </citation>
    <scope>NUCLEOTIDE SEQUENCE</scope>
    <source>
        <strain evidence="2">96224</strain>
    </source>
</reference>
<keyword evidence="1" id="KW-0732">Signal</keyword>
<name>A0A061HMC4_BLUGR</name>
<reference evidence="3" key="3">
    <citation type="submission" date="2018-07" db="EMBL/GenBank/DDBJ databases">
        <authorList>
            <person name="Quirk P.G."/>
            <person name="Krulwich T.A."/>
        </authorList>
    </citation>
    <scope>NUCLEOTIDE SEQUENCE</scope>
    <source>
        <strain evidence="3">96224</strain>
    </source>
</reference>
<evidence type="ECO:0000313" key="4">
    <source>
        <dbReference type="Proteomes" id="UP000053110"/>
    </source>
</evidence>
<feature type="non-terminal residue" evidence="3">
    <location>
        <position position="212"/>
    </location>
</feature>
<feature type="signal peptide" evidence="1">
    <location>
        <begin position="1"/>
        <end position="23"/>
    </location>
</feature>
<dbReference type="AlphaFoldDB" id="A0A061HMC4"/>
<evidence type="ECO:0000313" key="2">
    <source>
        <dbReference type="EMBL" id="EPQ67871.1"/>
    </source>
</evidence>
<dbReference type="HOGENOM" id="CLU_1299505_0_0_1"/>
<reference evidence="4" key="1">
    <citation type="journal article" date="2013" name="Nat. Genet.">
        <title>The wheat powdery mildew genome shows the unique evolution of an obligate biotroph.</title>
        <authorList>
            <person name="Wicker T."/>
            <person name="Oberhaensli S."/>
            <person name="Parlange F."/>
            <person name="Buchmann J.P."/>
            <person name="Shatalina M."/>
            <person name="Roffler S."/>
            <person name="Ben-David R."/>
            <person name="Dolezel J."/>
            <person name="Simkova H."/>
            <person name="Schulze-Lefert P."/>
            <person name="Spanu P.D."/>
            <person name="Bruggmann R."/>
            <person name="Amselem J."/>
            <person name="Quesneville H."/>
            <person name="Ver Loren van Themaat E."/>
            <person name="Paape T."/>
            <person name="Shimizu K.K."/>
            <person name="Keller B."/>
        </authorList>
    </citation>
    <scope>NUCLEOTIDE SEQUENCE [LARGE SCALE GENOMIC DNA]</scope>
    <source>
        <strain evidence="4">96224</strain>
    </source>
</reference>
<dbReference type="EMBL" id="KE373361">
    <property type="protein sequence ID" value="EPQ67871.1"/>
    <property type="molecule type" value="Genomic_DNA"/>
</dbReference>
<dbReference type="OrthoDB" id="3543282at2759"/>
<organism evidence="3">
    <name type="scientific">Blumeria graminis f. sp. tritici 96224</name>
    <dbReference type="NCBI Taxonomy" id="1268274"/>
    <lineage>
        <taxon>Eukaryota</taxon>
        <taxon>Fungi</taxon>
        <taxon>Dikarya</taxon>
        <taxon>Ascomycota</taxon>
        <taxon>Pezizomycotina</taxon>
        <taxon>Leotiomycetes</taxon>
        <taxon>Erysiphales</taxon>
        <taxon>Erysiphaceae</taxon>
        <taxon>Blumeria</taxon>
    </lineage>
</organism>
<evidence type="ECO:0000313" key="3">
    <source>
        <dbReference type="EMBL" id="SUZ06857.1"/>
    </source>
</evidence>
<protein>
    <submittedName>
        <fullName evidence="3">BgtASP-20484</fullName>
    </submittedName>
</protein>
<gene>
    <name evidence="2" type="ORF">BGT96224_ASP20484</name>
    <name evidence="3" type="ORF">BGT96224V2_LOCUS833</name>
</gene>